<dbReference type="PROSITE" id="PS50880">
    <property type="entry name" value="TOPRIM"/>
    <property type="match status" value="1"/>
</dbReference>
<dbReference type="Gene3D" id="3.40.1360.10">
    <property type="match status" value="1"/>
</dbReference>
<proteinExistence type="predicted"/>
<dbReference type="GO" id="GO:0016779">
    <property type="term" value="F:nucleotidyltransferase activity"/>
    <property type="evidence" value="ECO:0007669"/>
    <property type="project" value="UniProtKB-KW"/>
</dbReference>
<sequence length="345" mass="39889">MYISKSETDFLIAEISRELGAKRDGSNKNLIARCPFCGKEGKFGVYIGKETERKKTFMSHCFSCGYSTTSLEQLLSAINRPDLILTPVADLSTPLENTLLFPLETEEEEIDDLLIIVDLPDFYRRCFSHEYLKSRGFVYDDYDYFPVGTTGRLNTKYNDYVIFPIIDEDDTVGYVARHTLSKDEIDKHNRRAKAKGEYKIMRFRNSTENDFVKLLYNYDAVIPDETDTVILVEGIFDVIALTRKLELYDNTRIAVVATFGKKISRTQIYKLQKKGIETIVIGYDGDAVDAIKKTAEELQNYFEVFIADIEDPTKDWEDLSCQEIYDTFSTRLRTPIEYKMNKIQQ</sequence>
<dbReference type="AlphaFoldDB" id="A0A5M8P340"/>
<evidence type="ECO:0000313" key="3">
    <source>
        <dbReference type="Proteomes" id="UP000324575"/>
    </source>
</evidence>
<dbReference type="EMBL" id="SNRX01000005">
    <property type="protein sequence ID" value="KAA6302897.1"/>
    <property type="molecule type" value="Genomic_DNA"/>
</dbReference>
<dbReference type="CDD" id="cd03364">
    <property type="entry name" value="TOPRIM_DnaG_primases"/>
    <property type="match status" value="1"/>
</dbReference>
<keyword evidence="2" id="KW-0808">Transferase</keyword>
<protein>
    <submittedName>
        <fullName evidence="2">DNA primase</fullName>
        <ecNumber evidence="2">2.7.7.-</ecNumber>
    </submittedName>
</protein>
<dbReference type="InterPro" id="IPR034151">
    <property type="entry name" value="TOPRIM_DnaG_bac"/>
</dbReference>
<name>A0A5M8P340_9BACT</name>
<comment type="caution">
    <text evidence="2">The sequence shown here is derived from an EMBL/GenBank/DDBJ whole genome shotgun (WGS) entry which is preliminary data.</text>
</comment>
<gene>
    <name evidence="2" type="ORF">EZS26_001067</name>
</gene>
<dbReference type="Pfam" id="PF13155">
    <property type="entry name" value="Toprim_2"/>
    <property type="match status" value="1"/>
</dbReference>
<feature type="domain" description="Toprim" evidence="1">
    <location>
        <begin position="227"/>
        <end position="312"/>
    </location>
</feature>
<organism evidence="2 3">
    <name type="scientific">Candidatus Ordinivivax streblomastigis</name>
    <dbReference type="NCBI Taxonomy" id="2540710"/>
    <lineage>
        <taxon>Bacteria</taxon>
        <taxon>Pseudomonadati</taxon>
        <taxon>Bacteroidota</taxon>
        <taxon>Bacteroidia</taxon>
        <taxon>Bacteroidales</taxon>
        <taxon>Candidatus Ordinivivax</taxon>
    </lineage>
</organism>
<dbReference type="SUPFAM" id="SSF56731">
    <property type="entry name" value="DNA primase core"/>
    <property type="match status" value="1"/>
</dbReference>
<evidence type="ECO:0000259" key="1">
    <source>
        <dbReference type="PROSITE" id="PS50880"/>
    </source>
</evidence>
<keyword evidence="2" id="KW-0548">Nucleotidyltransferase</keyword>
<accession>A0A5M8P340</accession>
<dbReference type="InterPro" id="IPR006171">
    <property type="entry name" value="TOPRIM_dom"/>
</dbReference>
<dbReference type="Proteomes" id="UP000324575">
    <property type="component" value="Unassembled WGS sequence"/>
</dbReference>
<evidence type="ECO:0000313" key="2">
    <source>
        <dbReference type="EMBL" id="KAA6302897.1"/>
    </source>
</evidence>
<reference evidence="2 3" key="1">
    <citation type="submission" date="2019-03" db="EMBL/GenBank/DDBJ databases">
        <title>Single cell metagenomics reveals metabolic interactions within the superorganism composed of flagellate Streblomastix strix and complex community of Bacteroidetes bacteria on its surface.</title>
        <authorList>
            <person name="Treitli S.C."/>
            <person name="Kolisko M."/>
            <person name="Husnik F."/>
            <person name="Keeling P."/>
            <person name="Hampl V."/>
        </authorList>
    </citation>
    <scope>NUCLEOTIDE SEQUENCE [LARGE SCALE GENOMIC DNA]</scope>
    <source>
        <strain evidence="2">St1</strain>
    </source>
</reference>
<dbReference type="EC" id="2.7.7.-" evidence="2"/>